<sequence length="409" mass="45959">MATNNTQGGPTIHSDTLTCIAPSSIQPNTTASLSQPNLSTMCPRDALQRRDFTELMASPFIPPSAYWPLYARYNTTNVCFEWQRMHLIAGNGFPSSEPPSSICSCPGLENLSINIAFLKGCKELILDALASRRLIKDFVVHNAYKSGNTTSQSLAYELFGRLLPKWNLLQTIELVNLPGRPVKTIEPIHKPITALNCQLRTIILNQFDLDEGELFGLLKSCQETVRTFQIRKPSKKLNRPGLCRVLTQCTSPDLESSMIEIDDFWDTSYTYGSTDTPNNPAKNGGLLDIVLRSSALNKLKSLSITGTLTGMDFFRLLPHLTVQILTTLSSWREQNSMRSDGLPRPHFDSPGGTGNNRRVRWLPNLKCFSVMFGRNWERADLITIREALAARGVCYHFQQGRQSWDEVWE</sequence>
<gene>
    <name evidence="1" type="ORF">PSTG_03410</name>
</gene>
<protein>
    <submittedName>
        <fullName evidence="1">Uncharacterized protein</fullName>
    </submittedName>
</protein>
<dbReference type="AlphaFoldDB" id="A0A0L0VWW8"/>
<name>A0A0L0VWW8_9BASI</name>
<dbReference type="Proteomes" id="UP000054564">
    <property type="component" value="Unassembled WGS sequence"/>
</dbReference>
<organism evidence="1 2">
    <name type="scientific">Puccinia striiformis f. sp. tritici PST-78</name>
    <dbReference type="NCBI Taxonomy" id="1165861"/>
    <lineage>
        <taxon>Eukaryota</taxon>
        <taxon>Fungi</taxon>
        <taxon>Dikarya</taxon>
        <taxon>Basidiomycota</taxon>
        <taxon>Pucciniomycotina</taxon>
        <taxon>Pucciniomycetes</taxon>
        <taxon>Pucciniales</taxon>
        <taxon>Pucciniaceae</taxon>
        <taxon>Puccinia</taxon>
    </lineage>
</organism>
<dbReference type="EMBL" id="AJIL01000017">
    <property type="protein sequence ID" value="KNF03470.1"/>
    <property type="molecule type" value="Genomic_DNA"/>
</dbReference>
<proteinExistence type="predicted"/>
<keyword evidence="2" id="KW-1185">Reference proteome</keyword>
<accession>A0A0L0VWW8</accession>
<evidence type="ECO:0000313" key="2">
    <source>
        <dbReference type="Proteomes" id="UP000054564"/>
    </source>
</evidence>
<comment type="caution">
    <text evidence="1">The sequence shown here is derived from an EMBL/GenBank/DDBJ whole genome shotgun (WGS) entry which is preliminary data.</text>
</comment>
<evidence type="ECO:0000313" key="1">
    <source>
        <dbReference type="EMBL" id="KNF03470.1"/>
    </source>
</evidence>
<reference evidence="2" key="1">
    <citation type="submission" date="2014-03" db="EMBL/GenBank/DDBJ databases">
        <title>The Genome Sequence of Puccinia striiformis f. sp. tritici PST-78.</title>
        <authorList>
            <consortium name="The Broad Institute Genome Sequencing Platform"/>
            <person name="Cuomo C."/>
            <person name="Hulbert S."/>
            <person name="Chen X."/>
            <person name="Walker B."/>
            <person name="Young S.K."/>
            <person name="Zeng Q."/>
            <person name="Gargeya S."/>
            <person name="Fitzgerald M."/>
            <person name="Haas B."/>
            <person name="Abouelleil A."/>
            <person name="Alvarado L."/>
            <person name="Arachchi H.M."/>
            <person name="Berlin A.M."/>
            <person name="Chapman S.B."/>
            <person name="Goldberg J."/>
            <person name="Griggs A."/>
            <person name="Gujja S."/>
            <person name="Hansen M."/>
            <person name="Howarth C."/>
            <person name="Imamovic A."/>
            <person name="Larimer J."/>
            <person name="McCowan C."/>
            <person name="Montmayeur A."/>
            <person name="Murphy C."/>
            <person name="Neiman D."/>
            <person name="Pearson M."/>
            <person name="Priest M."/>
            <person name="Roberts A."/>
            <person name="Saif S."/>
            <person name="Shea T."/>
            <person name="Sisk P."/>
            <person name="Sykes S."/>
            <person name="Wortman J."/>
            <person name="Nusbaum C."/>
            <person name="Birren B."/>
        </authorList>
    </citation>
    <scope>NUCLEOTIDE SEQUENCE [LARGE SCALE GENOMIC DNA]</scope>
    <source>
        <strain evidence="2">race PST-78</strain>
    </source>
</reference>